<dbReference type="InterPro" id="IPR045261">
    <property type="entry name" value="MORC_ATPase"/>
</dbReference>
<evidence type="ECO:0000256" key="7">
    <source>
        <dbReference type="ARBA" id="ARBA00022763"/>
    </source>
</evidence>
<feature type="compositionally biased region" description="Low complexity" evidence="16">
    <location>
        <begin position="578"/>
        <end position="587"/>
    </location>
</feature>
<proteinExistence type="inferred from homology"/>
<feature type="compositionally biased region" description="Basic and acidic residues" evidence="16">
    <location>
        <begin position="655"/>
        <end position="664"/>
    </location>
</feature>
<dbReference type="Pfam" id="PF13589">
    <property type="entry name" value="HATPase_c_3"/>
    <property type="match status" value="1"/>
</dbReference>
<evidence type="ECO:0000256" key="9">
    <source>
        <dbReference type="ARBA" id="ARBA00022840"/>
    </source>
</evidence>
<dbReference type="GO" id="GO:0016887">
    <property type="term" value="F:ATP hydrolysis activity"/>
    <property type="evidence" value="ECO:0007669"/>
    <property type="project" value="InterPro"/>
</dbReference>
<keyword evidence="12" id="KW-0175">Coiled coil</keyword>
<evidence type="ECO:0000256" key="10">
    <source>
        <dbReference type="ARBA" id="ARBA00022853"/>
    </source>
</evidence>
<comment type="subcellular location">
    <subcellularLocation>
        <location evidence="2">Nucleus</location>
    </subcellularLocation>
</comment>
<dbReference type="Pfam" id="PF17942">
    <property type="entry name" value="Morc6_S5"/>
    <property type="match status" value="1"/>
</dbReference>
<keyword evidence="5" id="KW-0547">Nucleotide-binding</keyword>
<dbReference type="GO" id="GO:0006281">
    <property type="term" value="P:DNA repair"/>
    <property type="evidence" value="ECO:0007669"/>
    <property type="project" value="UniProtKB-KW"/>
</dbReference>
<keyword evidence="6" id="KW-0255">Endonuclease</keyword>
<accession>A0A6J1C072</accession>
<dbReference type="GO" id="GO:0005634">
    <property type="term" value="C:nucleus"/>
    <property type="evidence" value="ECO:0007669"/>
    <property type="project" value="UniProtKB-SubCell"/>
</dbReference>
<evidence type="ECO:0000256" key="13">
    <source>
        <dbReference type="ARBA" id="ARBA00023158"/>
    </source>
</evidence>
<dbReference type="FunFam" id="3.30.565.10:FF:000075">
    <property type="entry name" value="MORC family CW-type zinc finger protein 4"/>
    <property type="match status" value="1"/>
</dbReference>
<feature type="compositionally biased region" description="Polar residues" evidence="16">
    <location>
        <begin position="715"/>
        <end position="729"/>
    </location>
</feature>
<evidence type="ECO:0000313" key="18">
    <source>
        <dbReference type="Proteomes" id="UP000504603"/>
    </source>
</evidence>
<comment type="cofactor">
    <cofactor evidence="1">
        <name>Mn(2+)</name>
        <dbReference type="ChEBI" id="CHEBI:29035"/>
    </cofactor>
</comment>
<keyword evidence="7" id="KW-0227">DNA damage</keyword>
<feature type="compositionally biased region" description="Basic and acidic residues" evidence="16">
    <location>
        <begin position="598"/>
        <end position="630"/>
    </location>
</feature>
<dbReference type="GO" id="GO:0003723">
    <property type="term" value="F:RNA binding"/>
    <property type="evidence" value="ECO:0007669"/>
    <property type="project" value="UniProtKB-KW"/>
</dbReference>
<keyword evidence="11" id="KW-0694">RNA-binding</keyword>
<protein>
    <submittedName>
        <fullName evidence="19">Protein MICRORCHIDIA 7</fullName>
    </submittedName>
</protein>
<dbReference type="AlphaFoldDB" id="A0A6J1C072"/>
<keyword evidence="13" id="KW-0943">RNA-mediated gene silencing</keyword>
<keyword evidence="9" id="KW-0067">ATP-binding</keyword>
<evidence type="ECO:0000313" key="19">
    <source>
        <dbReference type="RefSeq" id="XP_022134652.1"/>
    </source>
</evidence>
<dbReference type="PANTHER" id="PTHR23336">
    <property type="entry name" value="ZINC FINGER CW-TYPE COILED-COIL DOMAIN PROTEIN 3"/>
    <property type="match status" value="1"/>
</dbReference>
<evidence type="ECO:0000256" key="14">
    <source>
        <dbReference type="ARBA" id="ARBA00023204"/>
    </source>
</evidence>
<dbReference type="GO" id="GO:0004519">
    <property type="term" value="F:endonuclease activity"/>
    <property type="evidence" value="ECO:0007669"/>
    <property type="project" value="UniProtKB-KW"/>
</dbReference>
<dbReference type="SUPFAM" id="SSF55874">
    <property type="entry name" value="ATPase domain of HSP90 chaperone/DNA topoisomerase II/histidine kinase"/>
    <property type="match status" value="1"/>
</dbReference>
<dbReference type="InterPro" id="IPR041006">
    <property type="entry name" value="Morc_S5"/>
</dbReference>
<keyword evidence="18" id="KW-1185">Reference proteome</keyword>
<dbReference type="InterPro" id="IPR036890">
    <property type="entry name" value="HATPase_C_sf"/>
</dbReference>
<dbReference type="GO" id="GO:0031047">
    <property type="term" value="P:regulatory ncRNA-mediated gene silencing"/>
    <property type="evidence" value="ECO:0007669"/>
    <property type="project" value="UniProtKB-KW"/>
</dbReference>
<feature type="compositionally biased region" description="Polar residues" evidence="16">
    <location>
        <begin position="681"/>
        <end position="700"/>
    </location>
</feature>
<evidence type="ECO:0000256" key="4">
    <source>
        <dbReference type="ARBA" id="ARBA00022722"/>
    </source>
</evidence>
<dbReference type="GO" id="GO:0006325">
    <property type="term" value="P:chromatin organization"/>
    <property type="evidence" value="ECO:0007669"/>
    <property type="project" value="UniProtKB-KW"/>
</dbReference>
<dbReference type="GO" id="GO:0005524">
    <property type="term" value="F:ATP binding"/>
    <property type="evidence" value="ECO:0007669"/>
    <property type="project" value="UniProtKB-KW"/>
</dbReference>
<dbReference type="OrthoDB" id="757982at2759"/>
<feature type="domain" description="Morc S5" evidence="17">
    <location>
        <begin position="405"/>
        <end position="549"/>
    </location>
</feature>
<evidence type="ECO:0000256" key="12">
    <source>
        <dbReference type="ARBA" id="ARBA00023054"/>
    </source>
</evidence>
<keyword evidence="15" id="KW-0539">Nucleus</keyword>
<gene>
    <name evidence="19" type="primary">LOC111006875</name>
</gene>
<feature type="compositionally biased region" description="Basic and acidic residues" evidence="16">
    <location>
        <begin position="733"/>
        <end position="758"/>
    </location>
</feature>
<evidence type="ECO:0000256" key="8">
    <source>
        <dbReference type="ARBA" id="ARBA00022801"/>
    </source>
</evidence>
<evidence type="ECO:0000256" key="2">
    <source>
        <dbReference type="ARBA" id="ARBA00004123"/>
    </source>
</evidence>
<name>A0A6J1C072_MOMCH</name>
<dbReference type="GO" id="GO:0031349">
    <property type="term" value="P:positive regulation of defense response"/>
    <property type="evidence" value="ECO:0007669"/>
    <property type="project" value="UniProtKB-ARBA"/>
</dbReference>
<dbReference type="RefSeq" id="XP_022134652.1">
    <property type="nucleotide sequence ID" value="XM_022278960.1"/>
</dbReference>
<keyword evidence="8" id="KW-0378">Hydrolase</keyword>
<evidence type="ECO:0000256" key="16">
    <source>
        <dbReference type="SAM" id="MobiDB-lite"/>
    </source>
</evidence>
<evidence type="ECO:0000256" key="1">
    <source>
        <dbReference type="ARBA" id="ARBA00001936"/>
    </source>
</evidence>
<reference evidence="19" key="1">
    <citation type="submission" date="2025-08" db="UniProtKB">
        <authorList>
            <consortium name="RefSeq"/>
        </authorList>
    </citation>
    <scope>IDENTIFICATION</scope>
    <source>
        <strain evidence="19">OHB3-1</strain>
    </source>
</reference>
<keyword evidence="4" id="KW-0540">Nuclease</keyword>
<dbReference type="PANTHER" id="PTHR23336:SF58">
    <property type="entry name" value="PROTEIN MICRORCHIDIA 4"/>
    <property type="match status" value="1"/>
</dbReference>
<evidence type="ECO:0000256" key="5">
    <source>
        <dbReference type="ARBA" id="ARBA00022741"/>
    </source>
</evidence>
<keyword evidence="10" id="KW-0156">Chromatin regulator</keyword>
<evidence type="ECO:0000256" key="15">
    <source>
        <dbReference type="ARBA" id="ARBA00023242"/>
    </source>
</evidence>
<dbReference type="Gene3D" id="3.30.565.10">
    <property type="entry name" value="Histidine kinase-like ATPase, C-terminal domain"/>
    <property type="match status" value="1"/>
</dbReference>
<dbReference type="KEGG" id="mcha:111006875"/>
<sequence>MDARVKEELVEPLRVEGTSKNHEASNVFPSFIDLSSDSESNSEDSEQEVVDGILGGVTRSVGLSNGVDGGFLKKRRLNELEVVLPLGFLPPALLDETHSLAVQLPPSEEAGTGQESSEPLTSKANGSACKQFWKAGDYEGAPCGNWDSSSGGMDHVRVHPKFLHSNATSHKWALGAFAELLDNSLDEVCNGATHVNVDMLVNKKDGTRMLLIEDNGGGMDPNKMRHCMSLGYSEKSKLANTIGQYGNGFKTSTMRLGADVIVFSRCGGKYGQSGTQSIGLLSYTFLRSTGKEDIIVPMLDYERNGGEWSKIVRSSLSDWNKNLETIVQWSPFSSEAELLRQFFLMKDHGTRIIIYNLWEDDQGQLELDFDTDPHDIQIRGVNRDEKNIQMAKKFPNSRHFLTYRHSLRSYASILYLRLPPVFRIILRGRDVEHHNIVNDMMMSQEVTYRPQPGAEGVVKDSNMVAVVTIGFVKDAKHHIDVQGFNVYHKNRLIKPFWRLWNAAGSDGRGVIGVLEANFVEPAHDKQGFERTTVLARLEARLIQMQKTYWTSYCHKIGYAPRRSNKSTNLSPDRESSPDDYSSQPSPQSRKKCSTSSGKKPDKVYSGKESEKFQKTKDSRYVNGHSSKDKNSSMIPKKSLMRSSSSESPSPSPLEVKVDNLHERQANGTGDKTFYDKESHGNDVSMTMKASSNGGVGQSQEIGVGRRGSQLKGGDVNNSEHSPSNSNFHMLQQLKEENEQLKERLQRKGVDDNELQQERDRCKSLEAQLKAAELKIEELNKEQESLIDIFSEERDRRETEERNLRKKLQEASNTIQELLDKIKILEQR</sequence>
<evidence type="ECO:0000256" key="6">
    <source>
        <dbReference type="ARBA" id="ARBA00022759"/>
    </source>
</evidence>
<evidence type="ECO:0000259" key="17">
    <source>
        <dbReference type="Pfam" id="PF17942"/>
    </source>
</evidence>
<keyword evidence="14" id="KW-0234">DNA repair</keyword>
<dbReference type="GeneID" id="111006875"/>
<organism evidence="18 19">
    <name type="scientific">Momordica charantia</name>
    <name type="common">Bitter gourd</name>
    <name type="synonym">Balsam pear</name>
    <dbReference type="NCBI Taxonomy" id="3673"/>
    <lineage>
        <taxon>Eukaryota</taxon>
        <taxon>Viridiplantae</taxon>
        <taxon>Streptophyta</taxon>
        <taxon>Embryophyta</taxon>
        <taxon>Tracheophyta</taxon>
        <taxon>Spermatophyta</taxon>
        <taxon>Magnoliopsida</taxon>
        <taxon>eudicotyledons</taxon>
        <taxon>Gunneridae</taxon>
        <taxon>Pentapetalae</taxon>
        <taxon>rosids</taxon>
        <taxon>fabids</taxon>
        <taxon>Cucurbitales</taxon>
        <taxon>Cucurbitaceae</taxon>
        <taxon>Momordiceae</taxon>
        <taxon>Momordica</taxon>
    </lineage>
</organism>
<evidence type="ECO:0000256" key="3">
    <source>
        <dbReference type="ARBA" id="ARBA00007845"/>
    </source>
</evidence>
<feature type="region of interest" description="Disordered" evidence="16">
    <location>
        <begin position="560"/>
        <end position="758"/>
    </location>
</feature>
<dbReference type="Proteomes" id="UP000504603">
    <property type="component" value="Unplaced"/>
</dbReference>
<evidence type="ECO:0000256" key="11">
    <source>
        <dbReference type="ARBA" id="ARBA00022884"/>
    </source>
</evidence>
<comment type="similarity">
    <text evidence="3">Belongs to the MORC ATPase protein family.</text>
</comment>